<organism evidence="4">
    <name type="scientific">Perkinsus marinus (strain ATCC 50983 / TXsc)</name>
    <dbReference type="NCBI Taxonomy" id="423536"/>
    <lineage>
        <taxon>Eukaryota</taxon>
        <taxon>Sar</taxon>
        <taxon>Alveolata</taxon>
        <taxon>Perkinsozoa</taxon>
        <taxon>Perkinsea</taxon>
        <taxon>Perkinsida</taxon>
        <taxon>Perkinsidae</taxon>
        <taxon>Perkinsus</taxon>
    </lineage>
</organism>
<feature type="region of interest" description="Disordered" evidence="2">
    <location>
        <begin position="62"/>
        <end position="83"/>
    </location>
</feature>
<evidence type="ECO:0000256" key="1">
    <source>
        <dbReference type="SAM" id="Coils"/>
    </source>
</evidence>
<dbReference type="GeneID" id="9040470"/>
<evidence type="ECO:0000313" key="4">
    <source>
        <dbReference type="Proteomes" id="UP000007800"/>
    </source>
</evidence>
<dbReference type="OMA" id="HMRECTD"/>
<protein>
    <submittedName>
        <fullName evidence="3">Uncharacterized protein</fullName>
    </submittedName>
</protein>
<reference evidence="3 4" key="1">
    <citation type="submission" date="2008-07" db="EMBL/GenBank/DDBJ databases">
        <authorList>
            <person name="El-Sayed N."/>
            <person name="Caler E."/>
            <person name="Inman J."/>
            <person name="Amedeo P."/>
            <person name="Hass B."/>
            <person name="Wortman J."/>
        </authorList>
    </citation>
    <scope>NUCLEOTIDE SEQUENCE [LARGE SCALE GENOMIC DNA]</scope>
    <source>
        <strain evidence="4">ATCC 50983 / TXsc</strain>
    </source>
</reference>
<dbReference type="EMBL" id="GG686838">
    <property type="protein sequence ID" value="EEQ98043.1"/>
    <property type="molecule type" value="Genomic_DNA"/>
</dbReference>
<dbReference type="AlphaFoldDB" id="C5LZ34"/>
<gene>
    <name evidence="3" type="ORF">Pmar_PMAR016121</name>
</gene>
<sequence length="240" mass="26761">MGVWLRVNMQAMMHPTEAVHKDPPFYALVSPAAGGGGHYDFGTGEEGGGGLTALLRAMVNEDSRGSSVESSAGSGAKRSPNVEKFPPLMELRKKIEALDREATGRRILNHKLEALKAQLGHSQKHVKECSDFTEKLAQVTWEAYEEVLRLLGRPNIVRGEAEVLDGLSTEDYTEELREALEMERELVKANEELDAEIKAEMGGRIAIPHRREEAPKKQVKPVSELDRILHEFEALQKERK</sequence>
<evidence type="ECO:0000256" key="2">
    <source>
        <dbReference type="SAM" id="MobiDB-lite"/>
    </source>
</evidence>
<keyword evidence="1" id="KW-0175">Coiled coil</keyword>
<proteinExistence type="predicted"/>
<keyword evidence="4" id="KW-1185">Reference proteome</keyword>
<feature type="coiled-coil region" evidence="1">
    <location>
        <begin position="172"/>
        <end position="199"/>
    </location>
</feature>
<dbReference type="InParanoid" id="C5LZ34"/>
<dbReference type="Proteomes" id="UP000007800">
    <property type="component" value="Unassembled WGS sequence"/>
</dbReference>
<dbReference type="OrthoDB" id="10461519at2759"/>
<accession>C5LZ34</accession>
<name>C5LZ34_PERM5</name>
<evidence type="ECO:0000313" key="3">
    <source>
        <dbReference type="EMBL" id="EEQ98043.1"/>
    </source>
</evidence>
<feature type="compositionally biased region" description="Low complexity" evidence="2">
    <location>
        <begin position="65"/>
        <end position="75"/>
    </location>
</feature>
<dbReference type="RefSeq" id="XP_002765326.1">
    <property type="nucleotide sequence ID" value="XM_002765280.1"/>
</dbReference>